<evidence type="ECO:0000313" key="2">
    <source>
        <dbReference type="EMBL" id="QRF67712.1"/>
    </source>
</evidence>
<reference evidence="2 3" key="1">
    <citation type="submission" date="2019-12" db="EMBL/GenBank/DDBJ databases">
        <title>Complete Genome Sequence of a Quorum-Sensing Bacterium,Rhodobacteraceae bacterium C31, Isolated from a marine microalgae symbiotic bacteria.</title>
        <authorList>
            <person name="Zhang Y."/>
        </authorList>
    </citation>
    <scope>NUCLEOTIDE SEQUENCE [LARGE SCALE GENOMIC DNA]</scope>
    <source>
        <strain evidence="2 3">C31</strain>
    </source>
</reference>
<evidence type="ECO:0008006" key="4">
    <source>
        <dbReference type="Google" id="ProtNLM"/>
    </source>
</evidence>
<dbReference type="RefSeq" id="WP_023848137.1">
    <property type="nucleotide sequence ID" value="NZ_CP047166.1"/>
</dbReference>
<sequence length="325" mass="33788">MYRIIGALVVASVLVGCEGSSLSDDDSPSGVGTGTQPLVPEPSDPVDPDPADPGNPNNQFGTEFNEDLTVNEMTFDPATGELVLNGVPFDGDDNLYTRDATVSDAVRAASGTGYDVYRNVAGTSDFYAVFRRSASGFTQAGALATDRYVSFGFGGVGAQRLEGSGALPNSDQSYVFTGEYAAVRTVVDATSGNRVQYVAGTSVIDVDIEDFDDIGAVEGLIVDRTFFDANGVQITDLDNADYIALSTGQINFDDWSIVSSDATVFQAGGPKASGSWQGLFSGPNGEEVAGIVVVEGSGPIGIDPATGEYIEVGVRETGTFIATRP</sequence>
<name>A0ABX7FBV8_9RHOB</name>
<dbReference type="PROSITE" id="PS51257">
    <property type="entry name" value="PROKAR_LIPOPROTEIN"/>
    <property type="match status" value="1"/>
</dbReference>
<proteinExistence type="predicted"/>
<protein>
    <recommendedName>
        <fullName evidence="4">Transferrin-binding protein B C-lobe/N-lobe beta barrel domain-containing protein</fullName>
    </recommendedName>
</protein>
<organism evidence="2 3">
    <name type="scientific">Ponticoccus alexandrii</name>
    <dbReference type="NCBI Taxonomy" id="1943633"/>
    <lineage>
        <taxon>Bacteria</taxon>
        <taxon>Pseudomonadati</taxon>
        <taxon>Pseudomonadota</taxon>
        <taxon>Alphaproteobacteria</taxon>
        <taxon>Rhodobacterales</taxon>
        <taxon>Roseobacteraceae</taxon>
        <taxon>Ponticoccus</taxon>
    </lineage>
</organism>
<gene>
    <name evidence="2" type="ORF">GQA70_16215</name>
</gene>
<feature type="region of interest" description="Disordered" evidence="1">
    <location>
        <begin position="20"/>
        <end position="63"/>
    </location>
</feature>
<evidence type="ECO:0000313" key="3">
    <source>
        <dbReference type="Proteomes" id="UP000596387"/>
    </source>
</evidence>
<evidence type="ECO:0000256" key="1">
    <source>
        <dbReference type="SAM" id="MobiDB-lite"/>
    </source>
</evidence>
<dbReference type="Proteomes" id="UP000596387">
    <property type="component" value="Chromosome"/>
</dbReference>
<keyword evidence="3" id="KW-1185">Reference proteome</keyword>
<accession>A0ABX7FBV8</accession>
<dbReference type="EMBL" id="CP047166">
    <property type="protein sequence ID" value="QRF67712.1"/>
    <property type="molecule type" value="Genomic_DNA"/>
</dbReference>